<evidence type="ECO:0000256" key="3">
    <source>
        <dbReference type="ARBA" id="ARBA00022729"/>
    </source>
</evidence>
<keyword evidence="3" id="KW-0732">Signal</keyword>
<dbReference type="AlphaFoldDB" id="A0A0F5IJM2"/>
<dbReference type="InterPro" id="IPR011990">
    <property type="entry name" value="TPR-like_helical_dom_sf"/>
</dbReference>
<evidence type="ECO:0000313" key="8">
    <source>
        <dbReference type="Proteomes" id="UP000033035"/>
    </source>
</evidence>
<evidence type="ECO:0000256" key="4">
    <source>
        <dbReference type="ARBA" id="ARBA00023136"/>
    </source>
</evidence>
<protein>
    <recommendedName>
        <fullName evidence="6">RagB/SusD domain-containing protein</fullName>
    </recommendedName>
</protein>
<keyword evidence="4" id="KW-0472">Membrane</keyword>
<dbReference type="Pfam" id="PF07980">
    <property type="entry name" value="SusD_RagB"/>
    <property type="match status" value="1"/>
</dbReference>
<dbReference type="Proteomes" id="UP000033035">
    <property type="component" value="Unassembled WGS sequence"/>
</dbReference>
<dbReference type="PATRIC" id="fig|1203610.3.peg.5444"/>
<feature type="domain" description="RagB/SusD" evidence="6">
    <location>
        <begin position="295"/>
        <end position="640"/>
    </location>
</feature>
<evidence type="ECO:0000256" key="5">
    <source>
        <dbReference type="ARBA" id="ARBA00023237"/>
    </source>
</evidence>
<keyword evidence="8" id="KW-1185">Reference proteome</keyword>
<dbReference type="SUPFAM" id="SSF48452">
    <property type="entry name" value="TPR-like"/>
    <property type="match status" value="1"/>
</dbReference>
<accession>A0A0F5IJM2</accession>
<proteinExistence type="inferred from homology"/>
<dbReference type="Gene3D" id="1.25.40.390">
    <property type="match status" value="1"/>
</dbReference>
<comment type="similarity">
    <text evidence="2">Belongs to the SusD family.</text>
</comment>
<dbReference type="RefSeq" id="WP_028727477.1">
    <property type="nucleotide sequence ID" value="NZ_AUAE01000014.1"/>
</dbReference>
<evidence type="ECO:0000256" key="2">
    <source>
        <dbReference type="ARBA" id="ARBA00006275"/>
    </source>
</evidence>
<dbReference type="InterPro" id="IPR012944">
    <property type="entry name" value="SusD_RagB_dom"/>
</dbReference>
<organism evidence="7 8">
    <name type="scientific">Parabacteroides gordonii MS-1 = DSM 23371</name>
    <dbReference type="NCBI Taxonomy" id="1203610"/>
    <lineage>
        <taxon>Bacteria</taxon>
        <taxon>Pseudomonadati</taxon>
        <taxon>Bacteroidota</taxon>
        <taxon>Bacteroidia</taxon>
        <taxon>Bacteroidales</taxon>
        <taxon>Tannerellaceae</taxon>
        <taxon>Parabacteroides</taxon>
    </lineage>
</organism>
<keyword evidence="5" id="KW-0998">Cell outer membrane</keyword>
<dbReference type="STRING" id="1203610.HMPREF1536_05328"/>
<evidence type="ECO:0000313" key="7">
    <source>
        <dbReference type="EMBL" id="KKB45688.1"/>
    </source>
</evidence>
<sequence length="640" mass="73175">MKRLFISLAVLTGLTFSSCNDSFLDKAPVTDLTEENAFNSYDNFKAFMWPCYEMFTNTTIRTSLAGFGQNGQYQGDLDAGYMQQKYESGYNKFAYQTVASAASGNGWDFKTFIRRINIMLSHIDGSSMKEDEKNHWRSVGYFFHSFWYMELIDRFGDVPWVDQVLAEDSPEAYGKREDRMVVADRVLERLQWAEQNIGNFTSQNGENTIDRNCVRAALSRFTLREGTWRKYHELGDYEKYLNECVRVSELLMSDYPTLYLGTDGQPAAGYGEMWTTEDLGSIPGVIFYKSYVADINPSGSSYIEHTSSHYVEMNQNTVDLYLMKNGKPILNSASAYHGNKDMYATFRDRDPRLYHTVIPPYKVQAGKGDYPTWSYTDNPADREYIDIMGPNESCSNPGVGMKRLPGQNWSASLVPEIPRLGTGAFVTCRSGYYVWKNWDNWETSFNNGNLNTADKPIFKIEEVLLNEAEAKFELGSFDQSVADKTINKLRDRAGIAKMVVADIDAGFDPNRGKYYPKNNDAGIQVDPVLWEIRRERIIELMGEGFGFYDVRRWRMAPWFLNKPATGIWTTKEMASTNSMTLYNPQTGYSDGTNGSLAEGNIYLFNDPLKEGKGWLEKFYLYQVPTTEILLNPELEQNPGW</sequence>
<gene>
    <name evidence="7" type="ORF">HMPREF1536_05328</name>
</gene>
<dbReference type="GO" id="GO:0009279">
    <property type="term" value="C:cell outer membrane"/>
    <property type="evidence" value="ECO:0007669"/>
    <property type="project" value="UniProtKB-SubCell"/>
</dbReference>
<name>A0A0F5IJM2_9BACT</name>
<comment type="subcellular location">
    <subcellularLocation>
        <location evidence="1">Cell outer membrane</location>
    </subcellularLocation>
</comment>
<reference evidence="7 8" key="1">
    <citation type="submission" date="2013-04" db="EMBL/GenBank/DDBJ databases">
        <title>The Genome Sequence of Parabacteroides gordonii DSM 23371.</title>
        <authorList>
            <consortium name="The Broad Institute Genomics Platform"/>
            <person name="Earl A."/>
            <person name="Ward D."/>
            <person name="Feldgarden M."/>
            <person name="Gevers D."/>
            <person name="Martens E."/>
            <person name="Sakamoto M."/>
            <person name="Benno Y."/>
            <person name="Suzuki N."/>
            <person name="Matsunaga N."/>
            <person name="Koshihara K."/>
            <person name="Seki M."/>
            <person name="Komiya H."/>
            <person name="Walker B."/>
            <person name="Young S."/>
            <person name="Zeng Q."/>
            <person name="Gargeya S."/>
            <person name="Fitzgerald M."/>
            <person name="Haas B."/>
            <person name="Abouelleil A."/>
            <person name="Allen A.W."/>
            <person name="Alvarado L."/>
            <person name="Arachchi H.M."/>
            <person name="Berlin A.M."/>
            <person name="Chapman S.B."/>
            <person name="Gainer-Dewar J."/>
            <person name="Goldberg J."/>
            <person name="Griggs A."/>
            <person name="Gujja S."/>
            <person name="Hansen M."/>
            <person name="Howarth C."/>
            <person name="Imamovic A."/>
            <person name="Ireland A."/>
            <person name="Larimer J."/>
            <person name="McCowan C."/>
            <person name="Murphy C."/>
            <person name="Pearson M."/>
            <person name="Poon T.W."/>
            <person name="Priest M."/>
            <person name="Roberts A."/>
            <person name="Saif S."/>
            <person name="Shea T."/>
            <person name="Sisk P."/>
            <person name="Sykes S."/>
            <person name="Wortman J."/>
            <person name="Nusbaum C."/>
            <person name="Birren B."/>
        </authorList>
    </citation>
    <scope>NUCLEOTIDE SEQUENCE [LARGE SCALE GENOMIC DNA]</scope>
    <source>
        <strain evidence="7 8">MS-1</strain>
    </source>
</reference>
<dbReference type="PROSITE" id="PS51257">
    <property type="entry name" value="PROKAR_LIPOPROTEIN"/>
    <property type="match status" value="1"/>
</dbReference>
<dbReference type="HOGENOM" id="CLU_015553_0_1_10"/>
<evidence type="ECO:0000256" key="1">
    <source>
        <dbReference type="ARBA" id="ARBA00004442"/>
    </source>
</evidence>
<comment type="caution">
    <text evidence="7">The sequence shown here is derived from an EMBL/GenBank/DDBJ whole genome shotgun (WGS) entry which is preliminary data.</text>
</comment>
<dbReference type="EMBL" id="AQHW01000031">
    <property type="protein sequence ID" value="KKB45688.1"/>
    <property type="molecule type" value="Genomic_DNA"/>
</dbReference>
<evidence type="ECO:0000259" key="6">
    <source>
        <dbReference type="Pfam" id="PF07980"/>
    </source>
</evidence>